<feature type="compositionally biased region" description="Pro residues" evidence="1">
    <location>
        <begin position="84"/>
        <end position="110"/>
    </location>
</feature>
<gene>
    <name evidence="3" type="ORF">L484_016750</name>
</gene>
<evidence type="ECO:0000256" key="1">
    <source>
        <dbReference type="SAM" id="MobiDB-lite"/>
    </source>
</evidence>
<organism evidence="3 4">
    <name type="scientific">Morus notabilis</name>
    <dbReference type="NCBI Taxonomy" id="981085"/>
    <lineage>
        <taxon>Eukaryota</taxon>
        <taxon>Viridiplantae</taxon>
        <taxon>Streptophyta</taxon>
        <taxon>Embryophyta</taxon>
        <taxon>Tracheophyta</taxon>
        <taxon>Spermatophyta</taxon>
        <taxon>Magnoliopsida</taxon>
        <taxon>eudicotyledons</taxon>
        <taxon>Gunneridae</taxon>
        <taxon>Pentapetalae</taxon>
        <taxon>rosids</taxon>
        <taxon>fabids</taxon>
        <taxon>Rosales</taxon>
        <taxon>Moraceae</taxon>
        <taxon>Moreae</taxon>
        <taxon>Morus</taxon>
    </lineage>
</organism>
<keyword evidence="4" id="KW-1185">Reference proteome</keyword>
<name>W9RI07_9ROSA</name>
<accession>W9RI07</accession>
<dbReference type="AlphaFoldDB" id="W9RI07"/>
<feature type="region of interest" description="Disordered" evidence="1">
    <location>
        <begin position="56"/>
        <end position="142"/>
    </location>
</feature>
<protein>
    <submittedName>
        <fullName evidence="3">Uncharacterized protein</fullName>
    </submittedName>
</protein>
<evidence type="ECO:0000256" key="2">
    <source>
        <dbReference type="SAM" id="SignalP"/>
    </source>
</evidence>
<dbReference type="KEGG" id="mnt:21399786"/>
<evidence type="ECO:0000313" key="4">
    <source>
        <dbReference type="Proteomes" id="UP000030645"/>
    </source>
</evidence>
<dbReference type="Proteomes" id="UP000030645">
    <property type="component" value="Unassembled WGS sequence"/>
</dbReference>
<feature type="compositionally biased region" description="Pro residues" evidence="1">
    <location>
        <begin position="131"/>
        <end position="142"/>
    </location>
</feature>
<keyword evidence="2" id="KW-0732">Signal</keyword>
<dbReference type="PRINTS" id="PR01217">
    <property type="entry name" value="PRICHEXTENSN"/>
</dbReference>
<sequence>MATQNNGTSMSFVFKVAIMISVSLLSKAVLADHQSNDTSLLQTKRPVTPMKVSFLSTLGRRRKPSPPPPPITFHHRNWRGRWPRLPPPPVSFEQPPPPPFSPPPPPPPPTITNYVMSPPPPPPTITSYVMTPPPPPISEMRG</sequence>
<proteinExistence type="predicted"/>
<feature type="signal peptide" evidence="2">
    <location>
        <begin position="1"/>
        <end position="31"/>
    </location>
</feature>
<evidence type="ECO:0000313" key="3">
    <source>
        <dbReference type="EMBL" id="EXB55383.1"/>
    </source>
</evidence>
<reference evidence="4" key="1">
    <citation type="submission" date="2013-01" db="EMBL/GenBank/DDBJ databases">
        <title>Draft Genome Sequence of a Mulberry Tree, Morus notabilis C.K. Schneid.</title>
        <authorList>
            <person name="He N."/>
            <person name="Zhao S."/>
        </authorList>
    </citation>
    <scope>NUCLEOTIDE SEQUENCE</scope>
</reference>
<dbReference type="EMBL" id="KE344236">
    <property type="protein sequence ID" value="EXB55383.1"/>
    <property type="molecule type" value="Genomic_DNA"/>
</dbReference>
<feature type="compositionally biased region" description="Basic residues" evidence="1">
    <location>
        <begin position="73"/>
        <end position="82"/>
    </location>
</feature>
<feature type="chain" id="PRO_5004928640" evidence="2">
    <location>
        <begin position="32"/>
        <end position="142"/>
    </location>
</feature>